<keyword evidence="12 19" id="KW-0472">Membrane</keyword>
<dbReference type="Pfam" id="PF01734">
    <property type="entry name" value="Patatin"/>
    <property type="match status" value="1"/>
</dbReference>
<evidence type="ECO:0000256" key="6">
    <source>
        <dbReference type="ARBA" id="ARBA00022737"/>
    </source>
</evidence>
<feature type="domain" description="PNPLA" evidence="21">
    <location>
        <begin position="903"/>
        <end position="1069"/>
    </location>
</feature>
<dbReference type="SUPFAM" id="SSF52151">
    <property type="entry name" value="FabD/lysophospholipase-like"/>
    <property type="match status" value="1"/>
</dbReference>
<evidence type="ECO:0000259" key="20">
    <source>
        <dbReference type="PROSITE" id="PS50042"/>
    </source>
</evidence>
<dbReference type="RefSeq" id="XP_030915115.1">
    <property type="nucleotide sequence ID" value="XM_031059255.1"/>
</dbReference>
<keyword evidence="4" id="KW-0597">Phosphoprotein</keyword>
<evidence type="ECO:0000256" key="9">
    <source>
        <dbReference type="ARBA" id="ARBA00022963"/>
    </source>
</evidence>
<name>A0A8N5EQ43_GEOFO</name>
<dbReference type="PROSITE" id="PS50042">
    <property type="entry name" value="CNMP_BINDING_3"/>
    <property type="match status" value="3"/>
</dbReference>
<dbReference type="PROSITE" id="PS51635">
    <property type="entry name" value="PNPLA"/>
    <property type="match status" value="1"/>
</dbReference>
<evidence type="ECO:0000256" key="19">
    <source>
        <dbReference type="SAM" id="Phobius"/>
    </source>
</evidence>
<keyword evidence="9 17" id="KW-0442">Lipid degradation</keyword>
<evidence type="ECO:0000256" key="7">
    <source>
        <dbReference type="ARBA" id="ARBA00022801"/>
    </source>
</evidence>
<dbReference type="CDD" id="cd07225">
    <property type="entry name" value="Pat_PNPLA6_PNPLA7"/>
    <property type="match status" value="1"/>
</dbReference>
<feature type="compositionally biased region" description="Acidic residues" evidence="18">
    <location>
        <begin position="1259"/>
        <end position="1268"/>
    </location>
</feature>
<keyword evidence="6" id="KW-0677">Repeat</keyword>
<dbReference type="EC" id="3.1.1.5" evidence="3"/>
<organism evidence="22 23">
    <name type="scientific">Geospiza fortis</name>
    <name type="common">Medium ground-finch</name>
    <dbReference type="NCBI Taxonomy" id="48883"/>
    <lineage>
        <taxon>Eukaryota</taxon>
        <taxon>Metazoa</taxon>
        <taxon>Chordata</taxon>
        <taxon>Craniata</taxon>
        <taxon>Vertebrata</taxon>
        <taxon>Euteleostomi</taxon>
        <taxon>Archelosauria</taxon>
        <taxon>Archosauria</taxon>
        <taxon>Dinosauria</taxon>
        <taxon>Saurischia</taxon>
        <taxon>Theropoda</taxon>
        <taxon>Coelurosauria</taxon>
        <taxon>Aves</taxon>
        <taxon>Neognathae</taxon>
        <taxon>Neoaves</taxon>
        <taxon>Telluraves</taxon>
        <taxon>Australaves</taxon>
        <taxon>Passeriformes</taxon>
        <taxon>Thraupidae</taxon>
        <taxon>Geospiza</taxon>
    </lineage>
</organism>
<dbReference type="InterPro" id="IPR002641">
    <property type="entry name" value="PNPLA_dom"/>
</dbReference>
<feature type="domain" description="Cyclic nucleotide-binding" evidence="20">
    <location>
        <begin position="460"/>
        <end position="541"/>
    </location>
</feature>
<evidence type="ECO:0000256" key="8">
    <source>
        <dbReference type="ARBA" id="ARBA00022824"/>
    </source>
</evidence>
<evidence type="ECO:0000256" key="12">
    <source>
        <dbReference type="ARBA" id="ARBA00023136"/>
    </source>
</evidence>
<evidence type="ECO:0000256" key="16">
    <source>
        <dbReference type="ARBA" id="ARBA00048656"/>
    </source>
</evidence>
<feature type="domain" description="Cyclic nucleotide-binding" evidence="20">
    <location>
        <begin position="569"/>
        <end position="674"/>
    </location>
</feature>
<keyword evidence="22" id="KW-1185">Reference proteome</keyword>
<evidence type="ECO:0000259" key="21">
    <source>
        <dbReference type="PROSITE" id="PS51635"/>
    </source>
</evidence>
<evidence type="ECO:0000256" key="10">
    <source>
        <dbReference type="ARBA" id="ARBA00022989"/>
    </source>
</evidence>
<feature type="short sequence motif" description="GXGXXG" evidence="17">
    <location>
        <begin position="907"/>
        <end position="912"/>
    </location>
</feature>
<dbReference type="SUPFAM" id="SSF51206">
    <property type="entry name" value="cAMP-binding domain-like"/>
    <property type="match status" value="3"/>
</dbReference>
<dbReference type="GO" id="GO:0016042">
    <property type="term" value="P:lipid catabolic process"/>
    <property type="evidence" value="ECO:0007669"/>
    <property type="project" value="UniProtKB-UniRule"/>
</dbReference>
<dbReference type="FunFam" id="2.60.120.10:FF:000010">
    <property type="entry name" value="neuropathy target esterase isoform X1"/>
    <property type="match status" value="1"/>
</dbReference>
<dbReference type="Gene3D" id="3.40.1090.10">
    <property type="entry name" value="Cytosolic phospholipase A2 catalytic domain"/>
    <property type="match status" value="2"/>
</dbReference>
<keyword evidence="5 19" id="KW-0812">Transmembrane</keyword>
<dbReference type="Pfam" id="PF00027">
    <property type="entry name" value="cNMP_binding"/>
    <property type="match status" value="3"/>
</dbReference>
<dbReference type="PANTHER" id="PTHR14226">
    <property type="entry name" value="NEUROPATHY TARGET ESTERASE/SWISS CHEESE D.MELANOGASTER"/>
    <property type="match status" value="1"/>
</dbReference>
<dbReference type="InterPro" id="IPR016035">
    <property type="entry name" value="Acyl_Trfase/lysoPLipase"/>
</dbReference>
<accession>A0A8N5EQ43</accession>
<evidence type="ECO:0000256" key="5">
    <source>
        <dbReference type="ARBA" id="ARBA00022692"/>
    </source>
</evidence>
<reference evidence="23" key="1">
    <citation type="submission" date="2025-08" db="UniProtKB">
        <authorList>
            <consortium name="RefSeq"/>
        </authorList>
    </citation>
    <scope>IDENTIFICATION</scope>
</reference>
<keyword evidence="11 17" id="KW-0443">Lipid metabolism</keyword>
<dbReference type="PANTHER" id="PTHR14226:SF23">
    <property type="entry name" value="PATATIN-LIKE PHOSPHOLIPASE DOMAIN-CONTAINING PROTEIN 7"/>
    <property type="match status" value="1"/>
</dbReference>
<dbReference type="FunFam" id="3.40.1090.10:FF:000001">
    <property type="entry name" value="neuropathy target esterase isoform X2"/>
    <property type="match status" value="1"/>
</dbReference>
<dbReference type="Gene3D" id="2.60.120.10">
    <property type="entry name" value="Jelly Rolls"/>
    <property type="match status" value="3"/>
</dbReference>
<gene>
    <name evidence="23" type="primary">PNPLA7</name>
</gene>
<feature type="short sequence motif" description="DGA/G" evidence="17">
    <location>
        <begin position="1056"/>
        <end position="1058"/>
    </location>
</feature>
<feature type="region of interest" description="Disordered" evidence="18">
    <location>
        <begin position="299"/>
        <end position="322"/>
    </location>
</feature>
<dbReference type="FunFam" id="2.60.120.10:FF:000012">
    <property type="entry name" value="neuropathy target esterase isoform X2"/>
    <property type="match status" value="1"/>
</dbReference>
<feature type="active site" description="Proton acceptor" evidence="17">
    <location>
        <position position="1056"/>
    </location>
</feature>
<dbReference type="SMART" id="SM00100">
    <property type="entry name" value="cNMP"/>
    <property type="match status" value="3"/>
</dbReference>
<evidence type="ECO:0000313" key="22">
    <source>
        <dbReference type="Proteomes" id="UP000504602"/>
    </source>
</evidence>
<feature type="domain" description="Cyclic nucleotide-binding" evidence="20">
    <location>
        <begin position="136"/>
        <end position="263"/>
    </location>
</feature>
<comment type="similarity">
    <text evidence="2">Belongs to the NTE family.</text>
</comment>
<feature type="compositionally biased region" description="Polar residues" evidence="18">
    <location>
        <begin position="358"/>
        <end position="367"/>
    </location>
</feature>
<comment type="catalytic activity">
    <reaction evidence="13">
        <text>1-(9Z-octadecenoyl)-sn-glycero-3-phosphocholine + H2O = sn-glycerol 3-phosphocholine + (9Z)-octadecenoate + H(+)</text>
        <dbReference type="Rhea" id="RHEA:40807"/>
        <dbReference type="ChEBI" id="CHEBI:15377"/>
        <dbReference type="ChEBI" id="CHEBI:15378"/>
        <dbReference type="ChEBI" id="CHEBI:16870"/>
        <dbReference type="ChEBI" id="CHEBI:28610"/>
        <dbReference type="ChEBI" id="CHEBI:30823"/>
    </reaction>
    <physiologicalReaction direction="left-to-right" evidence="13">
        <dbReference type="Rhea" id="RHEA:40808"/>
    </physiologicalReaction>
</comment>
<feature type="compositionally biased region" description="Acidic residues" evidence="18">
    <location>
        <begin position="1229"/>
        <end position="1244"/>
    </location>
</feature>
<dbReference type="GO" id="GO:0004622">
    <property type="term" value="F:phosphatidylcholine lysophospholipase activity"/>
    <property type="evidence" value="ECO:0007669"/>
    <property type="project" value="UniProtKB-EC"/>
</dbReference>
<comment type="subcellular location">
    <subcellularLocation>
        <location evidence="1">Endoplasmic reticulum membrane</location>
        <topology evidence="1">Single-pass type III membrane protein</topology>
    </subcellularLocation>
</comment>
<feature type="region of interest" description="Disordered" evidence="18">
    <location>
        <begin position="1222"/>
        <end position="1290"/>
    </location>
</feature>
<evidence type="ECO:0000256" key="15">
    <source>
        <dbReference type="ARBA" id="ARBA00048454"/>
    </source>
</evidence>
<dbReference type="InterPro" id="IPR050301">
    <property type="entry name" value="NTE"/>
</dbReference>
<proteinExistence type="inferred from homology"/>
<feature type="transmembrane region" description="Helical" evidence="19">
    <location>
        <begin position="6"/>
        <end position="24"/>
    </location>
</feature>
<evidence type="ECO:0000256" key="2">
    <source>
        <dbReference type="ARBA" id="ARBA00006636"/>
    </source>
</evidence>
<keyword evidence="10 19" id="KW-1133">Transmembrane helix</keyword>
<dbReference type="CTD" id="375775"/>
<feature type="short sequence motif" description="GXSXG" evidence="17">
    <location>
        <begin position="934"/>
        <end position="938"/>
    </location>
</feature>
<evidence type="ECO:0000256" key="4">
    <source>
        <dbReference type="ARBA" id="ARBA00022553"/>
    </source>
</evidence>
<comment type="catalytic activity">
    <reaction evidence="16">
        <text>1-hexadecanoyl-sn-glycero-3-phosphocholine + H2O = sn-glycerol 3-phosphocholine + hexadecanoate + H(+)</text>
        <dbReference type="Rhea" id="RHEA:40435"/>
        <dbReference type="ChEBI" id="CHEBI:7896"/>
        <dbReference type="ChEBI" id="CHEBI:15377"/>
        <dbReference type="ChEBI" id="CHEBI:15378"/>
        <dbReference type="ChEBI" id="CHEBI:16870"/>
        <dbReference type="ChEBI" id="CHEBI:72998"/>
    </reaction>
    <physiologicalReaction direction="left-to-right" evidence="16">
        <dbReference type="Rhea" id="RHEA:40436"/>
    </physiologicalReaction>
</comment>
<evidence type="ECO:0000313" key="23">
    <source>
        <dbReference type="RefSeq" id="XP_030915115.1"/>
    </source>
</evidence>
<keyword evidence="8" id="KW-0256">Endoplasmic reticulum</keyword>
<feature type="active site" description="Nucleophile" evidence="17">
    <location>
        <position position="936"/>
    </location>
</feature>
<evidence type="ECO:0000256" key="1">
    <source>
        <dbReference type="ARBA" id="ARBA00004643"/>
    </source>
</evidence>
<dbReference type="InterPro" id="IPR018490">
    <property type="entry name" value="cNMP-bd_dom_sf"/>
</dbReference>
<dbReference type="Proteomes" id="UP000504602">
    <property type="component" value="Unplaced"/>
</dbReference>
<dbReference type="CDD" id="cd00038">
    <property type="entry name" value="CAP_ED"/>
    <property type="match status" value="3"/>
</dbReference>
<evidence type="ECO:0000256" key="3">
    <source>
        <dbReference type="ARBA" id="ARBA00013274"/>
    </source>
</evidence>
<dbReference type="GeneID" id="102035064"/>
<dbReference type="FunFam" id="2.60.120.10:FF:000022">
    <property type="entry name" value="Patatin like phospholipase domain containing 7"/>
    <property type="match status" value="1"/>
</dbReference>
<evidence type="ECO:0000256" key="17">
    <source>
        <dbReference type="PROSITE-ProRule" id="PRU01161"/>
    </source>
</evidence>
<evidence type="ECO:0000256" key="18">
    <source>
        <dbReference type="SAM" id="MobiDB-lite"/>
    </source>
</evidence>
<keyword evidence="7 17" id="KW-0378">Hydrolase</keyword>
<evidence type="ECO:0000256" key="14">
    <source>
        <dbReference type="ARBA" id="ARBA00048133"/>
    </source>
</evidence>
<sequence>MLTGIAIGAAVALLLIAVVVFVVYRRVRQSKQLQPHVPQYRFRKRDKVMFYGRKIMRKVTTLPNSLVGNTVPRQRMRKRAKVLSLAKRILRIKKECPTLQRKEPPPSLLEADLTEFDVKNSHLPSEVLYMLKNVRVLGHFEKPLFLELCKHMFFVQLHEGEYIFRPGQLDDSIYVVQDGKLEVCIQESDGTEVVVKEVLAGDSVHSLLSILDVITGHPAPYKTVSARAASPSTILRLPASAFQDVFQKYPETLVRVVQIIMVRLQRVTFLALHNYLGLTTELFSCGQGTPLISVSSVSAGASKAGKRQTPSALEEERGEKLEKSGEALEMDMLRISGAENSEHVFRRSLSSPPYAGSTEASNNSSGAKSDMDMAYERARVHLAPEDAAGSPGVAKSILKKTVTVTETPSAVFHYSAVQDSCNSKHIDAIVEAAKKDFSALMKLDNPALLNGKVTLHQVTAGTVLSRQGDQDVNVCFVVSGMLHVYQRKIDSEEDTCLFITHPGELVGQLAVLTGEPLIFTIKANRDCSFLSISKSHFYEIMREQPSVVLGVAHSVVKRMSPFVRQIDFALDWMEVEAGRAVYRQGDKSDCTYIVLNGRLRSVLRMDDGKKHLTGEYGRGDLIGVVEALTHQPRATTVHAVRDSELAKLPEGALISIKRKFPQVVTRLIHLLGEKILGSLQQGGHPLGLHSSSSKWDAGNPASNLSTVAIMPVSEEVPLTAFTLELKHALSAVGPALLLTSDNIKQRLGSAALDSIHEYRLTSWLGQQEDIHRIVLYQADSTLTPWTQRCIRQADCILIVGLGDQEPTVGELERMLENTAVRAQKQLVLLHKEDGPLPSRTVEWLNMRSWCSAHLHIHCPRRVFSKRSLPKLVEMYERVFQKVPDRHSDFSRLARVLTGNAIALVLGGGGARGCSQVGVIRALIEAGIPVDMIGGTSIGAFMSALYAEERSYNQMRIKARQWAMVMNSVFKTILDLTYPITSMFSGAAFNNSINNIFKDKQIEDLWIPYFTITTDITASAMRVHRDGSLWRYVRASMSLSGYMPPLCDPKDGHLLMDGGYINNLPADVARSMGAKVVIAIDVGSRDETDLTNYGDCLSCWWLLWKRWNPLAEKVKVLNMAEIQTRLAYVCCVRQLEMVKNSDYCEYIRPPIDRYGTLDFGKFDEICEVGYQHGKTVFNVWCRSGVLDKMLKDRQETCKSKTDNVTCPTTSFTDLAEIVSRIEPVKAPPLADDESDYQTEYEEEVLDSQKDDYLDFISNQAEEDSDSDEEMQLRKRRNVPGGEGQSSTGEPG</sequence>
<comment type="catalytic activity">
    <reaction evidence="15">
        <text>a 1-acyl-sn-glycero-3-phosphocholine + H2O = sn-glycerol 3-phosphocholine + a fatty acid + H(+)</text>
        <dbReference type="Rhea" id="RHEA:15177"/>
        <dbReference type="ChEBI" id="CHEBI:15377"/>
        <dbReference type="ChEBI" id="CHEBI:15378"/>
        <dbReference type="ChEBI" id="CHEBI:16870"/>
        <dbReference type="ChEBI" id="CHEBI:28868"/>
        <dbReference type="ChEBI" id="CHEBI:58168"/>
        <dbReference type="EC" id="3.1.1.5"/>
    </reaction>
    <physiologicalReaction direction="left-to-right" evidence="15">
        <dbReference type="Rhea" id="RHEA:15178"/>
    </physiologicalReaction>
</comment>
<comment type="catalytic activity">
    <reaction evidence="14">
        <text>1-hexadecanoyl-sn-glycero-3-phosphate + H2O = sn-glycerol 3-phosphate + hexadecanoate + H(+)</text>
        <dbReference type="Rhea" id="RHEA:49092"/>
        <dbReference type="ChEBI" id="CHEBI:7896"/>
        <dbReference type="ChEBI" id="CHEBI:15377"/>
        <dbReference type="ChEBI" id="CHEBI:15378"/>
        <dbReference type="ChEBI" id="CHEBI:57518"/>
        <dbReference type="ChEBI" id="CHEBI:57597"/>
    </reaction>
    <physiologicalReaction direction="left-to-right" evidence="14">
        <dbReference type="Rhea" id="RHEA:49093"/>
    </physiologicalReaction>
</comment>
<feature type="region of interest" description="Disordered" evidence="18">
    <location>
        <begin position="348"/>
        <end position="369"/>
    </location>
</feature>
<evidence type="ECO:0000256" key="11">
    <source>
        <dbReference type="ARBA" id="ARBA00023098"/>
    </source>
</evidence>
<dbReference type="InterPro" id="IPR014710">
    <property type="entry name" value="RmlC-like_jellyroll"/>
</dbReference>
<dbReference type="Pfam" id="PF24179">
    <property type="entry name" value="NTE_Ploop"/>
    <property type="match status" value="1"/>
</dbReference>
<protein>
    <recommendedName>
        <fullName evidence="3">lysophospholipase</fullName>
        <ecNumber evidence="3">3.1.1.5</ecNumber>
    </recommendedName>
</protein>
<dbReference type="GO" id="GO:0005789">
    <property type="term" value="C:endoplasmic reticulum membrane"/>
    <property type="evidence" value="ECO:0007669"/>
    <property type="project" value="UniProtKB-SubCell"/>
</dbReference>
<dbReference type="InterPro" id="IPR000595">
    <property type="entry name" value="cNMP-bd_dom"/>
</dbReference>
<evidence type="ECO:0000256" key="13">
    <source>
        <dbReference type="ARBA" id="ARBA00047314"/>
    </source>
</evidence>
<dbReference type="InterPro" id="IPR056556">
    <property type="entry name" value="NTE1_P-loop_dom"/>
</dbReference>